<accession>A0ABY5FIS3</accession>
<keyword evidence="1" id="KW-0614">Plasmid</keyword>
<evidence type="ECO:0000313" key="1">
    <source>
        <dbReference type="EMBL" id="UTR83657.1"/>
    </source>
</evidence>
<keyword evidence="2" id="KW-1185">Reference proteome</keyword>
<organism evidence="1 2">
    <name type="scientific">Streptomyces cavourensis</name>
    <dbReference type="NCBI Taxonomy" id="67258"/>
    <lineage>
        <taxon>Bacteria</taxon>
        <taxon>Bacillati</taxon>
        <taxon>Actinomycetota</taxon>
        <taxon>Actinomycetes</taxon>
        <taxon>Kitasatosporales</taxon>
        <taxon>Streptomycetaceae</taxon>
        <taxon>Streptomyces</taxon>
    </lineage>
</organism>
<dbReference type="RefSeq" id="WP_255240332.1">
    <property type="nucleotide sequence ID" value="NZ_CP101398.1"/>
</dbReference>
<sequence>MGGAAAALAVAAQAGRRAAAWVRSPPVPPVPCPVGSWLAGELPEAIGTAMSALDPQDCDGRSPDGVLVEGAGGVDAETMSTLSAVPCVVPEAVWLTPDQQARSWP</sequence>
<protein>
    <submittedName>
        <fullName evidence="1">Uncharacterized protein</fullName>
    </submittedName>
</protein>
<proteinExistence type="predicted"/>
<dbReference type="Proteomes" id="UP001058236">
    <property type="component" value="Plasmid unnamed"/>
</dbReference>
<gene>
    <name evidence="1" type="ORF">NLU04_34675</name>
</gene>
<dbReference type="EMBL" id="CP101398">
    <property type="protein sequence ID" value="UTR83657.1"/>
    <property type="molecule type" value="Genomic_DNA"/>
</dbReference>
<evidence type="ECO:0000313" key="2">
    <source>
        <dbReference type="Proteomes" id="UP001058236"/>
    </source>
</evidence>
<reference evidence="1" key="1">
    <citation type="submission" date="2022-07" db="EMBL/GenBank/DDBJ databases">
        <title>Genomic of Streptomyces cavourensis F2.</title>
        <authorList>
            <person name="Hu S."/>
            <person name="Liang W."/>
        </authorList>
    </citation>
    <scope>NUCLEOTIDE SEQUENCE</scope>
    <source>
        <strain evidence="1">F2</strain>
        <plasmid evidence="1">unnamed</plasmid>
    </source>
</reference>
<geneLocation type="plasmid" evidence="1 2">
    <name>unnamed</name>
</geneLocation>
<name>A0ABY5FIS3_9ACTN</name>